<evidence type="ECO:0000313" key="3">
    <source>
        <dbReference type="Proteomes" id="UP000055045"/>
    </source>
</evidence>
<dbReference type="Pfam" id="PF01042">
    <property type="entry name" value="Ribonuc_L-PSP"/>
    <property type="match status" value="1"/>
</dbReference>
<dbReference type="InterPro" id="IPR035959">
    <property type="entry name" value="RutC-like_sf"/>
</dbReference>
<dbReference type="PANTHER" id="PTHR11803">
    <property type="entry name" value="2-IMINOBUTANOATE/2-IMINOPROPANOATE DEAMINASE RIDA"/>
    <property type="match status" value="1"/>
</dbReference>
<dbReference type="STRING" id="48697.A0A124GSG1"/>
<gene>
    <name evidence="2" type="ORF">ACN42_g2759</name>
</gene>
<comment type="similarity">
    <text evidence="1">Belongs to the RutC family.</text>
</comment>
<name>A0A124GSG1_PENFR</name>
<dbReference type="PANTHER" id="PTHR11803:SF58">
    <property type="entry name" value="PROTEIN HMF1-RELATED"/>
    <property type="match status" value="1"/>
</dbReference>
<proteinExistence type="inferred from homology"/>
<dbReference type="GO" id="GO:0005829">
    <property type="term" value="C:cytosol"/>
    <property type="evidence" value="ECO:0007669"/>
    <property type="project" value="TreeGrafter"/>
</dbReference>
<protein>
    <recommendedName>
        <fullName evidence="4">YjgF-like protein</fullName>
    </recommendedName>
</protein>
<dbReference type="AlphaFoldDB" id="A0A124GSG1"/>
<accession>A0A124GSG1</accession>
<sequence length="162" mass="17648">MFGRNTYAAISRTRLLSNQLTRTSSPRIQSISSRAPKHTMVTSVQTNEAYAPFAHYSQAIKAAGQVWLSGQIPADAQGKLIKGTMTEQTQTILKNTEAILKASGTGLDRVVKVVVYVKDAKVMPEFASVYDPAFPHRPARSMVEVSKLPAGVDIQVDFIAVI</sequence>
<evidence type="ECO:0000256" key="1">
    <source>
        <dbReference type="ARBA" id="ARBA00010552"/>
    </source>
</evidence>
<comment type="caution">
    <text evidence="2">The sequence shown here is derived from an EMBL/GenBank/DDBJ whole genome shotgun (WGS) entry which is preliminary data.</text>
</comment>
<dbReference type="Gene3D" id="3.30.1330.40">
    <property type="entry name" value="RutC-like"/>
    <property type="match status" value="1"/>
</dbReference>
<keyword evidence="3" id="KW-1185">Reference proteome</keyword>
<dbReference type="GO" id="GO:0019239">
    <property type="term" value="F:deaminase activity"/>
    <property type="evidence" value="ECO:0007669"/>
    <property type="project" value="TreeGrafter"/>
</dbReference>
<dbReference type="InterPro" id="IPR006175">
    <property type="entry name" value="YjgF/YER057c/UK114"/>
</dbReference>
<dbReference type="OrthoDB" id="309640at2759"/>
<evidence type="ECO:0000313" key="2">
    <source>
        <dbReference type="EMBL" id="KUM64308.1"/>
    </source>
</evidence>
<dbReference type="SUPFAM" id="SSF55298">
    <property type="entry name" value="YjgF-like"/>
    <property type="match status" value="1"/>
</dbReference>
<dbReference type="FunFam" id="3.30.1330.40:FF:000001">
    <property type="entry name" value="L-PSP family endoribonuclease"/>
    <property type="match status" value="1"/>
</dbReference>
<dbReference type="Proteomes" id="UP000055045">
    <property type="component" value="Unassembled WGS sequence"/>
</dbReference>
<dbReference type="GO" id="GO:0005739">
    <property type="term" value="C:mitochondrion"/>
    <property type="evidence" value="ECO:0007669"/>
    <property type="project" value="UniProtKB-ARBA"/>
</dbReference>
<organism evidence="2 3">
    <name type="scientific">Penicillium freii</name>
    <dbReference type="NCBI Taxonomy" id="48697"/>
    <lineage>
        <taxon>Eukaryota</taxon>
        <taxon>Fungi</taxon>
        <taxon>Dikarya</taxon>
        <taxon>Ascomycota</taxon>
        <taxon>Pezizomycotina</taxon>
        <taxon>Eurotiomycetes</taxon>
        <taxon>Eurotiomycetidae</taxon>
        <taxon>Eurotiales</taxon>
        <taxon>Aspergillaceae</taxon>
        <taxon>Penicillium</taxon>
    </lineage>
</organism>
<reference evidence="2 3" key="1">
    <citation type="submission" date="2015-10" db="EMBL/GenBank/DDBJ databases">
        <title>Genome sequencing of Penicillium freii.</title>
        <authorList>
            <person name="Nguyen H.D."/>
            <person name="Visagie C.M."/>
            <person name="Seifert K.A."/>
        </authorList>
    </citation>
    <scope>NUCLEOTIDE SEQUENCE [LARGE SCALE GENOMIC DNA]</scope>
    <source>
        <strain evidence="2 3">DAOM 242723</strain>
    </source>
</reference>
<dbReference type="EMBL" id="LLXE01000051">
    <property type="protein sequence ID" value="KUM64308.1"/>
    <property type="molecule type" value="Genomic_DNA"/>
</dbReference>
<evidence type="ECO:0008006" key="4">
    <source>
        <dbReference type="Google" id="ProtNLM"/>
    </source>
</evidence>
<dbReference type="CDD" id="cd00448">
    <property type="entry name" value="YjgF_YER057c_UK114_family"/>
    <property type="match status" value="1"/>
</dbReference>